<dbReference type="EMBL" id="OC930299">
    <property type="protein sequence ID" value="CAD7658643.1"/>
    <property type="molecule type" value="Genomic_DNA"/>
</dbReference>
<dbReference type="Proteomes" id="UP000728032">
    <property type="component" value="Unassembled WGS sequence"/>
</dbReference>
<protein>
    <recommendedName>
        <fullName evidence="3">Peptidase S1 domain-containing protein</fullName>
    </recommendedName>
</protein>
<dbReference type="PANTHER" id="PTHR24256">
    <property type="entry name" value="TRYPTASE-RELATED"/>
    <property type="match status" value="1"/>
</dbReference>
<evidence type="ECO:0000259" key="3">
    <source>
        <dbReference type="PROSITE" id="PS50240"/>
    </source>
</evidence>
<reference evidence="4" key="1">
    <citation type="submission" date="2020-11" db="EMBL/GenBank/DDBJ databases">
        <authorList>
            <person name="Tran Van P."/>
        </authorList>
    </citation>
    <scope>NUCLEOTIDE SEQUENCE</scope>
</reference>
<dbReference type="EMBL" id="CAJPVJ010015474">
    <property type="protein sequence ID" value="CAG2175829.1"/>
    <property type="molecule type" value="Genomic_DNA"/>
</dbReference>
<evidence type="ECO:0000313" key="5">
    <source>
        <dbReference type="Proteomes" id="UP000728032"/>
    </source>
</evidence>
<evidence type="ECO:0000256" key="1">
    <source>
        <dbReference type="ARBA" id="ARBA00023157"/>
    </source>
</evidence>
<dbReference type="SMART" id="SM00020">
    <property type="entry name" value="Tryp_SPc"/>
    <property type="match status" value="1"/>
</dbReference>
<name>A0A7R9QVT6_9ACAR</name>
<keyword evidence="1" id="KW-1015">Disulfide bond</keyword>
<dbReference type="AlphaFoldDB" id="A0A7R9QVT6"/>
<keyword evidence="5" id="KW-1185">Reference proteome</keyword>
<accession>A0A7R9QVT6</accession>
<dbReference type="PROSITE" id="PS50240">
    <property type="entry name" value="TRYPSIN_DOM"/>
    <property type="match status" value="1"/>
</dbReference>
<evidence type="ECO:0000256" key="2">
    <source>
        <dbReference type="ARBA" id="ARBA00024195"/>
    </source>
</evidence>
<dbReference type="InterPro" id="IPR043504">
    <property type="entry name" value="Peptidase_S1_PA_chymotrypsin"/>
</dbReference>
<dbReference type="GO" id="GO:0004252">
    <property type="term" value="F:serine-type endopeptidase activity"/>
    <property type="evidence" value="ECO:0007669"/>
    <property type="project" value="InterPro"/>
</dbReference>
<dbReference type="InterPro" id="IPR001254">
    <property type="entry name" value="Trypsin_dom"/>
</dbReference>
<dbReference type="OrthoDB" id="6495583at2759"/>
<comment type="similarity">
    <text evidence="2">Belongs to the peptidase S1 family. CLIP subfamily.</text>
</comment>
<dbReference type="InterPro" id="IPR009003">
    <property type="entry name" value="Peptidase_S1_PA"/>
</dbReference>
<dbReference type="Pfam" id="PF00089">
    <property type="entry name" value="Trypsin"/>
    <property type="match status" value="1"/>
</dbReference>
<feature type="domain" description="Peptidase S1" evidence="3">
    <location>
        <begin position="36"/>
        <end position="192"/>
    </location>
</feature>
<dbReference type="GO" id="GO:0006508">
    <property type="term" value="P:proteolysis"/>
    <property type="evidence" value="ECO:0007669"/>
    <property type="project" value="InterPro"/>
</dbReference>
<gene>
    <name evidence="4" type="ORF">ONB1V03_LOCUS15264</name>
</gene>
<organism evidence="4">
    <name type="scientific">Oppiella nova</name>
    <dbReference type="NCBI Taxonomy" id="334625"/>
    <lineage>
        <taxon>Eukaryota</taxon>
        <taxon>Metazoa</taxon>
        <taxon>Ecdysozoa</taxon>
        <taxon>Arthropoda</taxon>
        <taxon>Chelicerata</taxon>
        <taxon>Arachnida</taxon>
        <taxon>Acari</taxon>
        <taxon>Acariformes</taxon>
        <taxon>Sarcoptiformes</taxon>
        <taxon>Oribatida</taxon>
        <taxon>Brachypylina</taxon>
        <taxon>Oppioidea</taxon>
        <taxon>Oppiidae</taxon>
        <taxon>Oppiella</taxon>
    </lineage>
</organism>
<evidence type="ECO:0000313" key="4">
    <source>
        <dbReference type="EMBL" id="CAD7658643.1"/>
    </source>
</evidence>
<proteinExistence type="inferred from homology"/>
<dbReference type="Gene3D" id="2.40.10.10">
    <property type="entry name" value="Trypsin-like serine proteases"/>
    <property type="match status" value="1"/>
</dbReference>
<dbReference type="SUPFAM" id="SSF50494">
    <property type="entry name" value="Trypsin-like serine proteases"/>
    <property type="match status" value="1"/>
</dbReference>
<sequence length="197" mass="21448">MLRSEAGNVNLTKGGWVRRRRASYPGQQTPGLQYTQRTFTHPDYDEVTLANNVGLISLAQPFDVQKAEGKINSICVPHSLKEDHSGEQHYVSGWGAIDGVIEFKPKLQIVKAQVVDCEPTAPVVANQICVVQDLDDSVEDCVGDFGGPLFATNGNTSTLIGLYSSGNGCSVDNTAKFIDIKPYMVWIIENSKPAYGE</sequence>
<dbReference type="InterPro" id="IPR051487">
    <property type="entry name" value="Ser/Thr_Proteases_Immune/Dev"/>
</dbReference>